<dbReference type="RefSeq" id="WP_264810001.1">
    <property type="nucleotide sequence ID" value="NZ_CP110226.1"/>
</dbReference>
<keyword evidence="2" id="KW-1185">Reference proteome</keyword>
<evidence type="ECO:0000313" key="1">
    <source>
        <dbReference type="EMBL" id="UZD23459.1"/>
    </source>
</evidence>
<dbReference type="EMBL" id="CP110226">
    <property type="protein sequence ID" value="UZD23459.1"/>
    <property type="molecule type" value="Genomic_DNA"/>
</dbReference>
<reference evidence="1" key="1">
    <citation type="submission" date="2022-10" db="EMBL/GenBank/DDBJ databases">
        <title>Algoriphagus sp. a novel bacteria isolate from halophytes salicornia europaea.</title>
        <authorList>
            <person name="Peng Y."/>
            <person name="Jiang L."/>
            <person name="Lee J."/>
        </authorList>
    </citation>
    <scope>NUCLEOTIDE SEQUENCE</scope>
    <source>
        <strain evidence="1">TR-M5</strain>
    </source>
</reference>
<organism evidence="1 2">
    <name type="scientific">Algoriphagus halophytocola</name>
    <dbReference type="NCBI Taxonomy" id="2991499"/>
    <lineage>
        <taxon>Bacteria</taxon>
        <taxon>Pseudomonadati</taxon>
        <taxon>Bacteroidota</taxon>
        <taxon>Cytophagia</taxon>
        <taxon>Cytophagales</taxon>
        <taxon>Cyclobacteriaceae</taxon>
        <taxon>Algoriphagus</taxon>
    </lineage>
</organism>
<name>A0ABY6MKH3_9BACT</name>
<gene>
    <name evidence="1" type="ORF">OM944_02990</name>
</gene>
<accession>A0ABY6MKH3</accession>
<proteinExistence type="predicted"/>
<sequence>MSKNQNLGGFDMVLGLSQNTINYQFMKLHQRNFIKRKWSVMVGNVLNPPEGEKPFHEEATDAQFKGKLDRWVVLQKQIAEARQAGKWADIGKLVDTLNAEKLNFDYAWDAVLEAPTVEIISKDTHNLYFNLSFSSGNLYYRAEQTSEVKIFSLKDTLYSFTTPVGRLKINKNQMIMEADNEMSNLIRNSGISEADFRIESLFLNFENANISTFDKDRSRFPENSTLPLQIAIESYFNLMLAGSENPYVLGYGVTRPEIKSTKAMFQPTSLEYSTSFSSKTDPKTPLPGQFSAFNFMMMLDGDSPEKSQSTGVLPSSLIELGKDTTATTDGVFAIGSVQFEDYLKSLDDYLVGVFESKPDVTVENGSFQNVDGKWTMKASHDGKRKDDKIKTVYTLIRKPISNSELGITVEYEFHVHIEVHIIAKIIGEFEVKRIDLSTAGQYTYNDIKEKGKVGSFKFLIKNGKEGRFDLEHSLDAPKIAFDSNPQIIGGDFFTVLLQILSFIFLWPIKIVEGIINQIAVDLGSSSTSQENKRIEELRSLDVLNQTNKVILPLGKTYTYKNLRFLQDKAMVAYDISYAIVVEK</sequence>
<protein>
    <submittedName>
        <fullName evidence="1">Uncharacterized protein</fullName>
    </submittedName>
</protein>
<dbReference type="Proteomes" id="UP001163156">
    <property type="component" value="Chromosome"/>
</dbReference>
<evidence type="ECO:0000313" key="2">
    <source>
        <dbReference type="Proteomes" id="UP001163156"/>
    </source>
</evidence>